<proteinExistence type="predicted"/>
<evidence type="ECO:0000256" key="1">
    <source>
        <dbReference type="SAM" id="MobiDB-lite"/>
    </source>
</evidence>
<reference evidence="2 3" key="1">
    <citation type="submission" date="2018-10" db="EMBL/GenBank/DDBJ databases">
        <authorList>
            <person name="Ekblom R."/>
            <person name="Jareborg N."/>
        </authorList>
    </citation>
    <scope>NUCLEOTIDE SEQUENCE [LARGE SCALE GENOMIC DNA]</scope>
    <source>
        <tissue evidence="2">Muscle</tissue>
    </source>
</reference>
<dbReference type="Proteomes" id="UP000269945">
    <property type="component" value="Unassembled WGS sequence"/>
</dbReference>
<feature type="region of interest" description="Disordered" evidence="1">
    <location>
        <begin position="1"/>
        <end position="29"/>
    </location>
</feature>
<evidence type="ECO:0000313" key="3">
    <source>
        <dbReference type="Proteomes" id="UP000269945"/>
    </source>
</evidence>
<dbReference type="AlphaFoldDB" id="A0A9X9LX31"/>
<feature type="compositionally biased region" description="Polar residues" evidence="1">
    <location>
        <begin position="10"/>
        <end position="29"/>
    </location>
</feature>
<comment type="caution">
    <text evidence="2">The sequence shown here is derived from an EMBL/GenBank/DDBJ whole genome shotgun (WGS) entry which is preliminary data.</text>
</comment>
<evidence type="ECO:0000313" key="2">
    <source>
        <dbReference type="EMBL" id="VCW98245.1"/>
    </source>
</evidence>
<name>A0A9X9LX31_GULGU</name>
<organism evidence="2 3">
    <name type="scientific">Gulo gulo</name>
    <name type="common">Wolverine</name>
    <name type="synonym">Gluton</name>
    <dbReference type="NCBI Taxonomy" id="48420"/>
    <lineage>
        <taxon>Eukaryota</taxon>
        <taxon>Metazoa</taxon>
        <taxon>Chordata</taxon>
        <taxon>Craniata</taxon>
        <taxon>Vertebrata</taxon>
        <taxon>Euteleostomi</taxon>
        <taxon>Mammalia</taxon>
        <taxon>Eutheria</taxon>
        <taxon>Laurasiatheria</taxon>
        <taxon>Carnivora</taxon>
        <taxon>Caniformia</taxon>
        <taxon>Musteloidea</taxon>
        <taxon>Mustelidae</taxon>
        <taxon>Guloninae</taxon>
        <taxon>Gulo</taxon>
    </lineage>
</organism>
<protein>
    <submittedName>
        <fullName evidence="2">Uncharacterized protein</fullName>
    </submittedName>
</protein>
<gene>
    <name evidence="2" type="ORF">BN2614_LOCUS2</name>
</gene>
<keyword evidence="3" id="KW-1185">Reference proteome</keyword>
<sequence length="79" mass="8919">MKSISKRGNSRSGTSCSFVTTTAPGPSRCSTQRRDTWAYYSVCCRSGPQKNQPHRKTEKELLVRTLHKYASTYVCICLL</sequence>
<dbReference type="EMBL" id="CYRY02024920">
    <property type="protein sequence ID" value="VCW98245.1"/>
    <property type="molecule type" value="Genomic_DNA"/>
</dbReference>
<accession>A0A9X9LX31</accession>